<gene>
    <name evidence="2" type="ORF">UFOPK1433_00561</name>
</gene>
<dbReference type="PROSITE" id="PS51257">
    <property type="entry name" value="PROKAR_LIPOPROTEIN"/>
    <property type="match status" value="1"/>
</dbReference>
<evidence type="ECO:0000256" key="1">
    <source>
        <dbReference type="SAM" id="Phobius"/>
    </source>
</evidence>
<dbReference type="EMBL" id="CAEZSN010000051">
    <property type="protein sequence ID" value="CAB4542071.1"/>
    <property type="molecule type" value="Genomic_DNA"/>
</dbReference>
<feature type="transmembrane region" description="Helical" evidence="1">
    <location>
        <begin position="12"/>
        <end position="35"/>
    </location>
</feature>
<dbReference type="AlphaFoldDB" id="A0A6J6BSG0"/>
<protein>
    <submittedName>
        <fullName evidence="2">Unannotated protein</fullName>
    </submittedName>
</protein>
<proteinExistence type="predicted"/>
<keyword evidence="1" id="KW-0812">Transmembrane</keyword>
<organism evidence="2">
    <name type="scientific">freshwater metagenome</name>
    <dbReference type="NCBI Taxonomy" id="449393"/>
    <lineage>
        <taxon>unclassified sequences</taxon>
        <taxon>metagenomes</taxon>
        <taxon>ecological metagenomes</taxon>
    </lineage>
</organism>
<keyword evidence="1" id="KW-1133">Transmembrane helix</keyword>
<name>A0A6J6BSG0_9ZZZZ</name>
<keyword evidence="1" id="KW-0472">Membrane</keyword>
<sequence>MERATNGVGANHVFLVILYAFWPAVIVGAGCHASIQKLLNVSGIHSSPVIENAVGDNPTRVKSVGV</sequence>
<reference evidence="2" key="1">
    <citation type="submission" date="2020-05" db="EMBL/GenBank/DDBJ databases">
        <authorList>
            <person name="Chiriac C."/>
            <person name="Salcher M."/>
            <person name="Ghai R."/>
            <person name="Kavagutti S V."/>
        </authorList>
    </citation>
    <scope>NUCLEOTIDE SEQUENCE</scope>
</reference>
<accession>A0A6J6BSG0</accession>
<evidence type="ECO:0000313" key="2">
    <source>
        <dbReference type="EMBL" id="CAB4542071.1"/>
    </source>
</evidence>